<proteinExistence type="predicted"/>
<dbReference type="RefSeq" id="WP_346148182.1">
    <property type="nucleotide sequence ID" value="NZ_BAAATE010000009.1"/>
</dbReference>
<dbReference type="Gene3D" id="3.10.180.10">
    <property type="entry name" value="2,3-Dihydroxybiphenyl 1,2-Dioxygenase, domain 1"/>
    <property type="match status" value="1"/>
</dbReference>
<protein>
    <recommendedName>
        <fullName evidence="1">VOC domain-containing protein</fullName>
    </recommendedName>
</protein>
<keyword evidence="3" id="KW-1185">Reference proteome</keyword>
<dbReference type="Proteomes" id="UP001501666">
    <property type="component" value="Unassembled WGS sequence"/>
</dbReference>
<gene>
    <name evidence="2" type="ORF">GCM10010412_038730</name>
</gene>
<dbReference type="SUPFAM" id="SSF54593">
    <property type="entry name" value="Glyoxalase/Bleomycin resistance protein/Dihydroxybiphenyl dioxygenase"/>
    <property type="match status" value="1"/>
</dbReference>
<comment type="caution">
    <text evidence="2">The sequence shown here is derived from an EMBL/GenBank/DDBJ whole genome shotgun (WGS) entry which is preliminary data.</text>
</comment>
<evidence type="ECO:0000313" key="3">
    <source>
        <dbReference type="Proteomes" id="UP001501666"/>
    </source>
</evidence>
<organism evidence="2 3">
    <name type="scientific">Nonomuraea recticatena</name>
    <dbReference type="NCBI Taxonomy" id="46178"/>
    <lineage>
        <taxon>Bacteria</taxon>
        <taxon>Bacillati</taxon>
        <taxon>Actinomycetota</taxon>
        <taxon>Actinomycetes</taxon>
        <taxon>Streptosporangiales</taxon>
        <taxon>Streptosporangiaceae</taxon>
        <taxon>Nonomuraea</taxon>
    </lineage>
</organism>
<dbReference type="PROSITE" id="PS51819">
    <property type="entry name" value="VOC"/>
    <property type="match status" value="1"/>
</dbReference>
<dbReference type="InterPro" id="IPR029068">
    <property type="entry name" value="Glyas_Bleomycin-R_OHBP_Dase"/>
</dbReference>
<accession>A0ABN3S2Q2</accession>
<evidence type="ECO:0000259" key="1">
    <source>
        <dbReference type="PROSITE" id="PS51819"/>
    </source>
</evidence>
<name>A0ABN3S2Q2_9ACTN</name>
<reference evidence="2 3" key="1">
    <citation type="journal article" date="2019" name="Int. J. Syst. Evol. Microbiol.">
        <title>The Global Catalogue of Microorganisms (GCM) 10K type strain sequencing project: providing services to taxonomists for standard genome sequencing and annotation.</title>
        <authorList>
            <consortium name="The Broad Institute Genomics Platform"/>
            <consortium name="The Broad Institute Genome Sequencing Center for Infectious Disease"/>
            <person name="Wu L."/>
            <person name="Ma J."/>
        </authorList>
    </citation>
    <scope>NUCLEOTIDE SEQUENCE [LARGE SCALE GENOMIC DNA]</scope>
    <source>
        <strain evidence="2 3">JCM 6835</strain>
    </source>
</reference>
<sequence>MNIVASTVVFTVDDPAGSRHFFTTYLGFREVLATPDFTWLSRDDAAADILLRQRDLEQPRERIAQPVVVFAVTDLAKEYERLSVEGAPITRQLRRKPWGEALMRLTDPNGIVVELTEWIAPGGHPDVG</sequence>
<dbReference type="InterPro" id="IPR037523">
    <property type="entry name" value="VOC_core"/>
</dbReference>
<dbReference type="Pfam" id="PF00903">
    <property type="entry name" value="Glyoxalase"/>
    <property type="match status" value="1"/>
</dbReference>
<evidence type="ECO:0000313" key="2">
    <source>
        <dbReference type="EMBL" id="GAA2663816.1"/>
    </source>
</evidence>
<dbReference type="InterPro" id="IPR004360">
    <property type="entry name" value="Glyas_Fos-R_dOase_dom"/>
</dbReference>
<dbReference type="EMBL" id="BAAATE010000009">
    <property type="protein sequence ID" value="GAA2663816.1"/>
    <property type="molecule type" value="Genomic_DNA"/>
</dbReference>
<feature type="domain" description="VOC" evidence="1">
    <location>
        <begin position="3"/>
        <end position="118"/>
    </location>
</feature>